<name>A0A560KX06_9BRAD</name>
<accession>A0A560KX06</accession>
<dbReference type="Gene3D" id="3.40.30.10">
    <property type="entry name" value="Glutaredoxin"/>
    <property type="match status" value="1"/>
</dbReference>
<reference evidence="1 2" key="1">
    <citation type="submission" date="2019-06" db="EMBL/GenBank/DDBJ databases">
        <title>Genomic Encyclopedia of Type Strains, Phase IV (KMG-V): Genome sequencing to study the core and pangenomes of soil and plant-associated prokaryotes.</title>
        <authorList>
            <person name="Whitman W."/>
        </authorList>
    </citation>
    <scope>NUCLEOTIDE SEQUENCE [LARGE SCALE GENOMIC DNA]</scope>
    <source>
        <strain evidence="1 2">BR 10355</strain>
    </source>
</reference>
<keyword evidence="2" id="KW-1185">Reference proteome</keyword>
<dbReference type="SUPFAM" id="SSF52833">
    <property type="entry name" value="Thioredoxin-like"/>
    <property type="match status" value="1"/>
</dbReference>
<dbReference type="InterPro" id="IPR036249">
    <property type="entry name" value="Thioredoxin-like_sf"/>
</dbReference>
<organism evidence="1 2">
    <name type="scientific">Bradyrhizobium macuxiense</name>
    <dbReference type="NCBI Taxonomy" id="1755647"/>
    <lineage>
        <taxon>Bacteria</taxon>
        <taxon>Pseudomonadati</taxon>
        <taxon>Pseudomonadota</taxon>
        <taxon>Alphaproteobacteria</taxon>
        <taxon>Hyphomicrobiales</taxon>
        <taxon>Nitrobacteraceae</taxon>
        <taxon>Bradyrhizobium</taxon>
    </lineage>
</organism>
<dbReference type="AlphaFoldDB" id="A0A560KX06"/>
<protein>
    <submittedName>
        <fullName evidence="1">Uncharacterized protein</fullName>
    </submittedName>
</protein>
<dbReference type="Proteomes" id="UP000321304">
    <property type="component" value="Unassembled WGS sequence"/>
</dbReference>
<evidence type="ECO:0000313" key="1">
    <source>
        <dbReference type="EMBL" id="TWB87732.1"/>
    </source>
</evidence>
<proteinExistence type="predicted"/>
<gene>
    <name evidence="1" type="ORF">FBZ93_12030</name>
</gene>
<comment type="caution">
    <text evidence="1">The sequence shown here is derived from an EMBL/GenBank/DDBJ whole genome shotgun (WGS) entry which is preliminary data.</text>
</comment>
<evidence type="ECO:0000313" key="2">
    <source>
        <dbReference type="Proteomes" id="UP000321304"/>
    </source>
</evidence>
<sequence>MLAKAQSAMGDLLSVVTVSTDEGNPARVTTYLRSLGALGLKTVIDDRGQLSKESADQPPVFPLYGIPVTYLVTRSRRIAGVISGATDWLTPEAQRLLAYYAAV</sequence>
<dbReference type="EMBL" id="VITY01000020">
    <property type="protein sequence ID" value="TWB87732.1"/>
    <property type="molecule type" value="Genomic_DNA"/>
</dbReference>